<dbReference type="GO" id="GO:0005739">
    <property type="term" value="C:mitochondrion"/>
    <property type="evidence" value="ECO:0007669"/>
    <property type="project" value="TreeGrafter"/>
</dbReference>
<dbReference type="GeneID" id="4999725"/>
<comment type="cofactor">
    <cofactor evidence="1">
        <name>Mn(2+)</name>
        <dbReference type="ChEBI" id="CHEBI:29035"/>
    </cofactor>
</comment>
<dbReference type="InterPro" id="IPR000994">
    <property type="entry name" value="Pept_M24"/>
</dbReference>
<evidence type="ECO:0000256" key="4">
    <source>
        <dbReference type="ARBA" id="ARBA00022801"/>
    </source>
</evidence>
<accession>A4RRE4</accession>
<dbReference type="PANTHER" id="PTHR43226">
    <property type="entry name" value="XAA-PRO AMINOPEPTIDASE 3"/>
    <property type="match status" value="1"/>
</dbReference>
<dbReference type="OMA" id="ECKINGA"/>
<sequence length="276" mass="29734">MSHRLRWRKSDAELALIKNSVDLDVQAFVKAFQTSRAGATEADVMAQHEAACRIGGADRLAYPSVVGSGAGACVVHYHQNDKMLEDGDLLLMDAGCELNGYVSDITRTWPISGRWTQAQLDVYSVVLEAHDACLRAARVDGETSLMDIHRLSIDVLANGLAKLLPNTSARALIRSGEYAKYYPHSVGHWFGADTHDVPSVAVSTPFERNVAFTIEPGLYFSPHDLDVPADLRGIGVRIEDDCVVDANGAVVALSAALPTDPDAVAALASSTFFRPV</sequence>
<dbReference type="RefSeq" id="XP_001415556.1">
    <property type="nucleotide sequence ID" value="XM_001415519.1"/>
</dbReference>
<proteinExistence type="inferred from homology"/>
<evidence type="ECO:0000259" key="6">
    <source>
        <dbReference type="Pfam" id="PF00557"/>
    </source>
</evidence>
<dbReference type="Proteomes" id="UP000001568">
    <property type="component" value="Chromosome 1"/>
</dbReference>
<organism evidence="7 8">
    <name type="scientific">Ostreococcus lucimarinus (strain CCE9901)</name>
    <dbReference type="NCBI Taxonomy" id="436017"/>
    <lineage>
        <taxon>Eukaryota</taxon>
        <taxon>Viridiplantae</taxon>
        <taxon>Chlorophyta</taxon>
        <taxon>Mamiellophyceae</taxon>
        <taxon>Mamiellales</taxon>
        <taxon>Bathycoccaceae</taxon>
        <taxon>Ostreococcus</taxon>
    </lineage>
</organism>
<evidence type="ECO:0000256" key="1">
    <source>
        <dbReference type="ARBA" id="ARBA00001936"/>
    </source>
</evidence>
<keyword evidence="5" id="KW-0464">Manganese</keyword>
<dbReference type="Gene3D" id="3.90.230.10">
    <property type="entry name" value="Creatinase/methionine aminopeptidase superfamily"/>
    <property type="match status" value="1"/>
</dbReference>
<dbReference type="OrthoDB" id="4215474at2759"/>
<reference evidence="7 8" key="1">
    <citation type="journal article" date="2007" name="Proc. Natl. Acad. Sci. U.S.A.">
        <title>The tiny eukaryote Ostreococcus provides genomic insights into the paradox of plankton speciation.</title>
        <authorList>
            <person name="Palenik B."/>
            <person name="Grimwood J."/>
            <person name="Aerts A."/>
            <person name="Rouze P."/>
            <person name="Salamov A."/>
            <person name="Putnam N."/>
            <person name="Dupont C."/>
            <person name="Jorgensen R."/>
            <person name="Derelle E."/>
            <person name="Rombauts S."/>
            <person name="Zhou K."/>
            <person name="Otillar R."/>
            <person name="Merchant S.S."/>
            <person name="Podell S."/>
            <person name="Gaasterland T."/>
            <person name="Napoli C."/>
            <person name="Gendler K."/>
            <person name="Manuell A."/>
            <person name="Tai V."/>
            <person name="Vallon O."/>
            <person name="Piganeau G."/>
            <person name="Jancek S."/>
            <person name="Heijde M."/>
            <person name="Jabbari K."/>
            <person name="Bowler C."/>
            <person name="Lohr M."/>
            <person name="Robbens S."/>
            <person name="Werner G."/>
            <person name="Dubchak I."/>
            <person name="Pazour G.J."/>
            <person name="Ren Q."/>
            <person name="Paulsen I."/>
            <person name="Delwiche C."/>
            <person name="Schmutz J."/>
            <person name="Rokhsar D."/>
            <person name="Van de Peer Y."/>
            <person name="Moreau H."/>
            <person name="Grigoriev I.V."/>
        </authorList>
    </citation>
    <scope>NUCLEOTIDE SEQUENCE [LARGE SCALE GENOMIC DNA]</scope>
    <source>
        <strain evidence="7 8">CCE9901</strain>
    </source>
</reference>
<comment type="similarity">
    <text evidence="2">Belongs to the peptidase M24B family.</text>
</comment>
<dbReference type="Gramene" id="ABO93848">
    <property type="protein sequence ID" value="ABO93848"/>
    <property type="gene ID" value="OSTLU_39540"/>
</dbReference>
<evidence type="ECO:0000313" key="7">
    <source>
        <dbReference type="EMBL" id="ABO93848.1"/>
    </source>
</evidence>
<evidence type="ECO:0000256" key="2">
    <source>
        <dbReference type="ARBA" id="ARBA00008766"/>
    </source>
</evidence>
<dbReference type="CDD" id="cd01087">
    <property type="entry name" value="Prolidase"/>
    <property type="match status" value="1"/>
</dbReference>
<dbReference type="HOGENOM" id="CLU_017266_7_1_1"/>
<dbReference type="SUPFAM" id="SSF55920">
    <property type="entry name" value="Creatinase/aminopeptidase"/>
    <property type="match status" value="1"/>
</dbReference>
<keyword evidence="3" id="KW-0479">Metal-binding</keyword>
<dbReference type="GO" id="GO:0004177">
    <property type="term" value="F:aminopeptidase activity"/>
    <property type="evidence" value="ECO:0007669"/>
    <property type="project" value="TreeGrafter"/>
</dbReference>
<feature type="domain" description="Peptidase M24" evidence="6">
    <location>
        <begin position="16"/>
        <end position="245"/>
    </location>
</feature>
<dbReference type="InterPro" id="IPR052433">
    <property type="entry name" value="X-Pro_dipept-like"/>
</dbReference>
<evidence type="ECO:0000256" key="5">
    <source>
        <dbReference type="ARBA" id="ARBA00023211"/>
    </source>
</evidence>
<dbReference type="EMBL" id="CP000581">
    <property type="protein sequence ID" value="ABO93848.1"/>
    <property type="molecule type" value="Genomic_DNA"/>
</dbReference>
<dbReference type="STRING" id="436017.A4RRE4"/>
<dbReference type="GO" id="GO:0006508">
    <property type="term" value="P:proteolysis"/>
    <property type="evidence" value="ECO:0007669"/>
    <property type="project" value="TreeGrafter"/>
</dbReference>
<evidence type="ECO:0000256" key="3">
    <source>
        <dbReference type="ARBA" id="ARBA00022723"/>
    </source>
</evidence>
<name>A4RRE4_OSTLU</name>
<evidence type="ECO:0000313" key="8">
    <source>
        <dbReference type="Proteomes" id="UP000001568"/>
    </source>
</evidence>
<dbReference type="eggNOG" id="KOG2414">
    <property type="taxonomic scope" value="Eukaryota"/>
</dbReference>
<gene>
    <name evidence="7" type="ORF">OSTLU_39540</name>
</gene>
<keyword evidence="8" id="KW-1185">Reference proteome</keyword>
<dbReference type="PANTHER" id="PTHR43226:SF4">
    <property type="entry name" value="XAA-PRO AMINOPEPTIDASE 3"/>
    <property type="match status" value="1"/>
</dbReference>
<dbReference type="GO" id="GO:0046872">
    <property type="term" value="F:metal ion binding"/>
    <property type="evidence" value="ECO:0007669"/>
    <property type="project" value="UniProtKB-KW"/>
</dbReference>
<protein>
    <recommendedName>
        <fullName evidence="6">Peptidase M24 domain-containing protein</fullName>
    </recommendedName>
</protein>
<dbReference type="Pfam" id="PF00557">
    <property type="entry name" value="Peptidase_M24"/>
    <property type="match status" value="1"/>
</dbReference>
<keyword evidence="4" id="KW-0378">Hydrolase</keyword>
<dbReference type="AlphaFoldDB" id="A4RRE4"/>
<dbReference type="InterPro" id="IPR036005">
    <property type="entry name" value="Creatinase/aminopeptidase-like"/>
</dbReference>
<dbReference type="KEGG" id="olu:OSTLU_39540"/>